<sequence>MFNFEMKPINTQKILLCRGKRNSAQFKVDFSSIYNYIKLNLNKISSIANLICLIDCVLIPIVTVVLSLINVVSDSQSDHGHTSEDGHHPEWHETVEKVTEMELRLLT</sequence>
<evidence type="ECO:0000313" key="3">
    <source>
        <dbReference type="Proteomes" id="UP000243200"/>
    </source>
</evidence>
<name>A0A1C3KTF9_PLAOA</name>
<accession>A0A1C3KTF9</accession>
<dbReference type="AlphaFoldDB" id="A0A1C3KTF9"/>
<organism evidence="2 3">
    <name type="scientific">Plasmodium ovale</name>
    <name type="common">malaria parasite P. ovale</name>
    <dbReference type="NCBI Taxonomy" id="36330"/>
    <lineage>
        <taxon>Eukaryota</taxon>
        <taxon>Sar</taxon>
        <taxon>Alveolata</taxon>
        <taxon>Apicomplexa</taxon>
        <taxon>Aconoidasida</taxon>
        <taxon>Haemosporida</taxon>
        <taxon>Plasmodiidae</taxon>
        <taxon>Plasmodium</taxon>
        <taxon>Plasmodium (Plasmodium)</taxon>
    </lineage>
</organism>
<evidence type="ECO:0000313" key="2">
    <source>
        <dbReference type="EMBL" id="SBT77430.1"/>
    </source>
</evidence>
<dbReference type="VEuPathDB" id="PlasmoDB:PocGH01_10017800"/>
<dbReference type="EMBL" id="LT594514">
    <property type="protein sequence ID" value="SBT77430.1"/>
    <property type="molecule type" value="Genomic_DNA"/>
</dbReference>
<keyword evidence="1" id="KW-1133">Transmembrane helix</keyword>
<gene>
    <name evidence="2" type="primary">PowCR01_100013000</name>
    <name evidence="2" type="ORF">POWCR01_100013000</name>
</gene>
<keyword evidence="1" id="KW-0812">Transmembrane</keyword>
<protein>
    <submittedName>
        <fullName evidence="2">Uncharacterized protein</fullName>
    </submittedName>
</protein>
<feature type="transmembrane region" description="Helical" evidence="1">
    <location>
        <begin position="47"/>
        <end position="69"/>
    </location>
</feature>
<proteinExistence type="predicted"/>
<keyword evidence="1" id="KW-0472">Membrane</keyword>
<evidence type="ECO:0000256" key="1">
    <source>
        <dbReference type="SAM" id="Phobius"/>
    </source>
</evidence>
<dbReference type="Proteomes" id="UP000243200">
    <property type="component" value="Chromosome 10"/>
</dbReference>
<reference evidence="2 3" key="1">
    <citation type="submission" date="2016-06" db="EMBL/GenBank/DDBJ databases">
        <authorList>
            <consortium name="Pathogen Informatics"/>
        </authorList>
    </citation>
    <scope>NUCLEOTIDE SEQUENCE [LARGE SCALE GENOMIC DNA]</scope>
    <source>
        <strain evidence="2">PowCR01</strain>
    </source>
</reference>
<dbReference type="OrthoDB" id="45840at2759"/>
<dbReference type="VEuPathDB" id="PlasmoDB:POWCR01_100013000"/>